<dbReference type="SUPFAM" id="SSF50249">
    <property type="entry name" value="Nucleic acid-binding proteins"/>
    <property type="match status" value="1"/>
</dbReference>
<evidence type="ECO:0000256" key="4">
    <source>
        <dbReference type="ARBA" id="ARBA00023163"/>
    </source>
</evidence>
<feature type="domain" description="RNA polymerase III subunit Rpc25" evidence="8">
    <location>
        <begin position="83"/>
        <end position="154"/>
    </location>
</feature>
<dbReference type="EMBL" id="BTGC01000008">
    <property type="protein sequence ID" value="GMM51905.1"/>
    <property type="molecule type" value="Genomic_DNA"/>
</dbReference>
<dbReference type="Gene3D" id="2.40.50.140">
    <property type="entry name" value="Nucleic acid-binding proteins"/>
    <property type="match status" value="1"/>
</dbReference>
<gene>
    <name evidence="9" type="ORF">DASB73_028680</name>
</gene>
<feature type="domain" description="RNA polymerase Rpb7-like N-terminal" evidence="7">
    <location>
        <begin position="9"/>
        <end position="64"/>
    </location>
</feature>
<dbReference type="GO" id="GO:0055029">
    <property type="term" value="C:nuclear DNA-directed RNA polymerase complex"/>
    <property type="evidence" value="ECO:0007669"/>
    <property type="project" value="UniProtKB-ARBA"/>
</dbReference>
<dbReference type="Pfam" id="PF08292">
    <property type="entry name" value="RNA_pol_Rbc25"/>
    <property type="match status" value="1"/>
</dbReference>
<protein>
    <recommendedName>
        <fullName evidence="6">DNA-directed RNA polymerase subunit</fullName>
    </recommendedName>
</protein>
<dbReference type="InterPro" id="IPR004519">
    <property type="entry name" value="RNAP_E/RPC8"/>
</dbReference>
<dbReference type="FunFam" id="3.30.1490.120:FF:000002">
    <property type="entry name" value="DNA-directed RNA polymerase III subunit RPC8"/>
    <property type="match status" value="1"/>
</dbReference>
<reference evidence="9 10" key="1">
    <citation type="journal article" date="2023" name="Elife">
        <title>Identification of key yeast species and microbe-microbe interactions impacting larval growth of Drosophila in the wild.</title>
        <authorList>
            <person name="Mure A."/>
            <person name="Sugiura Y."/>
            <person name="Maeda R."/>
            <person name="Honda K."/>
            <person name="Sakurai N."/>
            <person name="Takahashi Y."/>
            <person name="Watada M."/>
            <person name="Katoh T."/>
            <person name="Gotoh A."/>
            <person name="Gotoh Y."/>
            <person name="Taniguchi I."/>
            <person name="Nakamura K."/>
            <person name="Hayashi T."/>
            <person name="Katayama T."/>
            <person name="Uemura T."/>
            <person name="Hattori Y."/>
        </authorList>
    </citation>
    <scope>NUCLEOTIDE SEQUENCE [LARGE SCALE GENOMIC DNA]</scope>
    <source>
        <strain evidence="9 10">SB-73</strain>
    </source>
</reference>
<evidence type="ECO:0000256" key="5">
    <source>
        <dbReference type="ARBA" id="ARBA00023242"/>
    </source>
</evidence>
<keyword evidence="4 6" id="KW-0804">Transcription</keyword>
<accession>A0AAV5RKF3</accession>
<dbReference type="CDD" id="cd04330">
    <property type="entry name" value="RNAP_III_Rpc25_N"/>
    <property type="match status" value="1"/>
</dbReference>
<evidence type="ECO:0000256" key="6">
    <source>
        <dbReference type="RuleBase" id="RU369086"/>
    </source>
</evidence>
<keyword evidence="3 6" id="KW-0240">DNA-directed RNA polymerase</keyword>
<evidence type="ECO:0000256" key="1">
    <source>
        <dbReference type="ARBA" id="ARBA00004123"/>
    </source>
</evidence>
<comment type="subcellular location">
    <subcellularLocation>
        <location evidence="1 6">Nucleus</location>
    </subcellularLocation>
</comment>
<dbReference type="PANTHER" id="PTHR12709:SF1">
    <property type="entry name" value="DNA-DIRECTED RNA POLYMERASE III SUBUNIT RPC8"/>
    <property type="match status" value="1"/>
</dbReference>
<keyword evidence="5 6" id="KW-0539">Nucleus</keyword>
<dbReference type="InterPro" id="IPR012340">
    <property type="entry name" value="NA-bd_OB-fold"/>
</dbReference>
<dbReference type="InterPro" id="IPR005576">
    <property type="entry name" value="Rpb7-like_N"/>
</dbReference>
<dbReference type="InterPro" id="IPR013238">
    <property type="entry name" value="RNA_pol_III_Rbc25"/>
</dbReference>
<evidence type="ECO:0000313" key="10">
    <source>
        <dbReference type="Proteomes" id="UP001362899"/>
    </source>
</evidence>
<dbReference type="PANTHER" id="PTHR12709">
    <property type="entry name" value="DNA-DIRECTED RNA POLYMERASE II, III"/>
    <property type="match status" value="1"/>
</dbReference>
<dbReference type="InterPro" id="IPR045113">
    <property type="entry name" value="Rpb7-like"/>
</dbReference>
<evidence type="ECO:0000256" key="3">
    <source>
        <dbReference type="ARBA" id="ARBA00022478"/>
    </source>
</evidence>
<comment type="similarity">
    <text evidence="2">Belongs to the eukaryotic RPB7/RPC8 RNA polymerase subunit family.</text>
</comment>
<dbReference type="GO" id="GO:0003677">
    <property type="term" value="F:DNA binding"/>
    <property type="evidence" value="ECO:0007669"/>
    <property type="project" value="InterPro"/>
</dbReference>
<dbReference type="GO" id="GO:0003899">
    <property type="term" value="F:DNA-directed RNA polymerase activity"/>
    <property type="evidence" value="ECO:0007669"/>
    <property type="project" value="InterPro"/>
</dbReference>
<dbReference type="AlphaFoldDB" id="A0AAV5RKF3"/>
<evidence type="ECO:0000313" key="9">
    <source>
        <dbReference type="EMBL" id="GMM51905.1"/>
    </source>
</evidence>
<evidence type="ECO:0000259" key="8">
    <source>
        <dbReference type="Pfam" id="PF08292"/>
    </source>
</evidence>
<dbReference type="NCBIfam" id="TIGR00448">
    <property type="entry name" value="rpoE"/>
    <property type="match status" value="1"/>
</dbReference>
<evidence type="ECO:0000259" key="7">
    <source>
        <dbReference type="Pfam" id="PF03876"/>
    </source>
</evidence>
<comment type="caution">
    <text evidence="9">The sequence shown here is derived from an EMBL/GenBank/DDBJ whole genome shotgun (WGS) entry which is preliminary data.</text>
</comment>
<dbReference type="Pfam" id="PF03876">
    <property type="entry name" value="SHS2_Rpb7-N"/>
    <property type="match status" value="1"/>
</dbReference>
<organism evidence="9 10">
    <name type="scientific">Starmerella bacillaris</name>
    <name type="common">Yeast</name>
    <name type="synonym">Candida zemplinina</name>
    <dbReference type="NCBI Taxonomy" id="1247836"/>
    <lineage>
        <taxon>Eukaryota</taxon>
        <taxon>Fungi</taxon>
        <taxon>Dikarya</taxon>
        <taxon>Ascomycota</taxon>
        <taxon>Saccharomycotina</taxon>
        <taxon>Dipodascomycetes</taxon>
        <taxon>Dipodascales</taxon>
        <taxon>Trichomonascaceae</taxon>
        <taxon>Starmerella</taxon>
    </lineage>
</organism>
<dbReference type="Gene3D" id="3.30.1490.120">
    <property type="entry name" value="RNA polymerase Rpb7-like, N-terminal domain"/>
    <property type="match status" value="1"/>
</dbReference>
<evidence type="ECO:0000256" key="2">
    <source>
        <dbReference type="ARBA" id="ARBA00009307"/>
    </source>
</evidence>
<proteinExistence type="inferred from homology"/>
<sequence>MFTLSTIQDAIRLNPDTFNLTQNEALHQEVNRKYANKVIPNVGLCIALYDVIKTEDGEVKNGDGAIFVKCEFRLIVFSAFRGEILVGWISSCTPEGINVRMEFFDDIFLPKHMLFPNAQFVAKEQAWVWNVNEMDLFLDTNEKLRFRVESNEYSKDGLKIVGSCAEEGLGLISWWL</sequence>
<dbReference type="Proteomes" id="UP001362899">
    <property type="component" value="Unassembled WGS sequence"/>
</dbReference>
<dbReference type="SUPFAM" id="SSF88798">
    <property type="entry name" value="N-terminal, heterodimerisation domain of RBP7 (RpoE)"/>
    <property type="match status" value="1"/>
</dbReference>
<dbReference type="InterPro" id="IPR036898">
    <property type="entry name" value="RNA_pol_Rpb7-like_N_sf"/>
</dbReference>
<keyword evidence="10" id="KW-1185">Reference proteome</keyword>
<dbReference type="GO" id="GO:0006384">
    <property type="term" value="P:transcription initiation at RNA polymerase III promoter"/>
    <property type="evidence" value="ECO:0007669"/>
    <property type="project" value="TreeGrafter"/>
</dbReference>
<comment type="function">
    <text evidence="6">DNA-dependent RNA polymerase which catalyzes the transcription of DNA into RNA using the four ribonucleoside triphosphates as substrates.</text>
</comment>
<dbReference type="GO" id="GO:0005666">
    <property type="term" value="C:RNA polymerase III complex"/>
    <property type="evidence" value="ECO:0007669"/>
    <property type="project" value="TreeGrafter"/>
</dbReference>
<name>A0AAV5RKF3_STABA</name>